<keyword evidence="3" id="KW-0274">FAD</keyword>
<dbReference type="InterPro" id="IPR050641">
    <property type="entry name" value="RIFMO-like"/>
</dbReference>
<dbReference type="HOGENOM" id="CLU_009665_20_1_11"/>
<dbReference type="Gene3D" id="3.40.30.120">
    <property type="match status" value="1"/>
</dbReference>
<keyword evidence="2" id="KW-0285">Flavoprotein</keyword>
<dbReference type="PANTHER" id="PTHR43004">
    <property type="entry name" value="TRK SYSTEM POTASSIUM UPTAKE PROTEIN"/>
    <property type="match status" value="1"/>
</dbReference>
<dbReference type="EMBL" id="CP001778">
    <property type="protein sequence ID" value="ADD40462.1"/>
    <property type="molecule type" value="Genomic_DNA"/>
</dbReference>
<dbReference type="InterPro" id="IPR002938">
    <property type="entry name" value="FAD-bd"/>
</dbReference>
<dbReference type="GO" id="GO:0071949">
    <property type="term" value="F:FAD binding"/>
    <property type="evidence" value="ECO:0007669"/>
    <property type="project" value="InterPro"/>
</dbReference>
<proteinExistence type="predicted"/>
<reference evidence="5 6" key="1">
    <citation type="journal article" date="2009" name="Stand. Genomic Sci.">
        <title>Complete genome sequence of Stackebrandtia nassauensis type strain (LLR-40K-21).</title>
        <authorList>
            <person name="Munk C."/>
            <person name="Lapidus A."/>
            <person name="Copeland A."/>
            <person name="Jando M."/>
            <person name="Mayilraj S."/>
            <person name="Glavina Del Rio T."/>
            <person name="Nolan M."/>
            <person name="Chen F."/>
            <person name="Lucas S."/>
            <person name="Tice H."/>
            <person name="Cheng J.F."/>
            <person name="Han C."/>
            <person name="Detter J.C."/>
            <person name="Bruce D."/>
            <person name="Goodwin L."/>
            <person name="Chain P."/>
            <person name="Pitluck S."/>
            <person name="Goker M."/>
            <person name="Ovchinikova G."/>
            <person name="Pati A."/>
            <person name="Ivanova N."/>
            <person name="Mavromatis K."/>
            <person name="Chen A."/>
            <person name="Palaniappan K."/>
            <person name="Land M."/>
            <person name="Hauser L."/>
            <person name="Chang Y.J."/>
            <person name="Jeffries C.D."/>
            <person name="Bristow J."/>
            <person name="Eisen J.A."/>
            <person name="Markowitz V."/>
            <person name="Hugenholtz P."/>
            <person name="Kyrpides N.C."/>
            <person name="Klenk H.P."/>
        </authorList>
    </citation>
    <scope>NUCLEOTIDE SEQUENCE [LARGE SCALE GENOMIC DNA]</scope>
    <source>
        <strain evidence="6">DSM 44728 / CIP 108903 / NRRL B-16338 / NBRC 102104 / LLR-40K-21</strain>
    </source>
</reference>
<dbReference type="Gene3D" id="3.30.70.2450">
    <property type="match status" value="1"/>
</dbReference>
<evidence type="ECO:0000313" key="5">
    <source>
        <dbReference type="EMBL" id="ADD40462.1"/>
    </source>
</evidence>
<dbReference type="AlphaFoldDB" id="D3Q7V7"/>
<evidence type="ECO:0000256" key="1">
    <source>
        <dbReference type="ARBA" id="ARBA00001974"/>
    </source>
</evidence>
<keyword evidence="6" id="KW-1185">Reference proteome</keyword>
<keyword evidence="5" id="KW-0503">Monooxygenase</keyword>
<feature type="domain" description="FAD-binding" evidence="4">
    <location>
        <begin position="7"/>
        <end position="336"/>
    </location>
</feature>
<dbReference type="SUPFAM" id="SSF51905">
    <property type="entry name" value="FAD/NAD(P)-binding domain"/>
    <property type="match status" value="1"/>
</dbReference>
<dbReference type="InterPro" id="IPR036188">
    <property type="entry name" value="FAD/NAD-bd_sf"/>
</dbReference>
<protein>
    <submittedName>
        <fullName evidence="5">Monooxygenase FAD-binding protein</fullName>
    </submittedName>
</protein>
<dbReference type="Gene3D" id="3.50.50.60">
    <property type="entry name" value="FAD/NAD(P)-binding domain"/>
    <property type="match status" value="1"/>
</dbReference>
<dbReference type="GO" id="GO:0016709">
    <property type="term" value="F:oxidoreductase activity, acting on paired donors, with incorporation or reduction of molecular oxygen, NAD(P)H as one donor, and incorporation of one atom of oxygen"/>
    <property type="evidence" value="ECO:0007669"/>
    <property type="project" value="UniProtKB-ARBA"/>
</dbReference>
<gene>
    <name evidence="5" type="ordered locus">Snas_0750</name>
</gene>
<accession>D3Q7V7</accession>
<keyword evidence="5" id="KW-0560">Oxidoreductase</keyword>
<dbReference type="KEGG" id="sna:Snas_0750"/>
<dbReference type="Pfam" id="PF01494">
    <property type="entry name" value="FAD_binding_3"/>
    <property type="match status" value="1"/>
</dbReference>
<comment type="cofactor">
    <cofactor evidence="1">
        <name>FAD</name>
        <dbReference type="ChEBI" id="CHEBI:57692"/>
    </cofactor>
</comment>
<dbReference type="Proteomes" id="UP000000844">
    <property type="component" value="Chromosome"/>
</dbReference>
<dbReference type="OrthoDB" id="8670884at2"/>
<evidence type="ECO:0000256" key="3">
    <source>
        <dbReference type="ARBA" id="ARBA00022827"/>
    </source>
</evidence>
<name>D3Q7V7_STANL</name>
<dbReference type="PRINTS" id="PR00420">
    <property type="entry name" value="RNGMNOXGNASE"/>
</dbReference>
<evidence type="ECO:0000313" key="6">
    <source>
        <dbReference type="Proteomes" id="UP000000844"/>
    </source>
</evidence>
<dbReference type="PANTHER" id="PTHR43004:SF19">
    <property type="entry name" value="BINDING MONOOXYGENASE, PUTATIVE (JCVI)-RELATED"/>
    <property type="match status" value="1"/>
</dbReference>
<sequence>MNRLDNDVIIVGAGPTGLLLAGDLAAAGVSVSILEKRDTESNLTRAFAVHARTLETLDMRGLADPLTQEGSKEGELLLVGRARLRLSDLDSRFPYVLITPQYRTEQLLRDRALANGARIESGVKVTELTQDGDGVELIVETAAGTQTRTAAYVVGTDGVHSVIRERLGLPFPGQLAAGSIMLADVRLSEPPPETLTVRGAREGFVFIAPFGDGWYRIVARHSRDTTPDDVPVDFEDLRSLVRHVFGTDFGMTEPRWTSRFHSDERQAPRYRVGRVFLAGDAAHVHSPAGGQGMNTGLQDAANLGWKLAAAVRGHAPEGLLDSYETERHPIGAAVLKGSGALLRLVQLRNGLVRAVRDAVMRLALRTKRIRTKAAGAVSGIAIRYPAGHGSGDAVGTRMPDIPLATVKGQSNRLYETLRGGRFVLVTGSEGPEVPENLTDLVDVVNPEDDDHTATLVRPDGYIAWRGAASETPNWSAWLRDSERVA</sequence>
<dbReference type="STRING" id="446470.Snas_0750"/>
<dbReference type="eggNOG" id="COG0654">
    <property type="taxonomic scope" value="Bacteria"/>
</dbReference>
<dbReference type="Pfam" id="PF21274">
    <property type="entry name" value="Rng_hyd_C"/>
    <property type="match status" value="1"/>
</dbReference>
<organism evidence="5 6">
    <name type="scientific">Stackebrandtia nassauensis (strain DSM 44728 / CIP 108903 / NRRL B-16338 / NBRC 102104 / LLR-40K-21)</name>
    <dbReference type="NCBI Taxonomy" id="446470"/>
    <lineage>
        <taxon>Bacteria</taxon>
        <taxon>Bacillati</taxon>
        <taxon>Actinomycetota</taxon>
        <taxon>Actinomycetes</taxon>
        <taxon>Glycomycetales</taxon>
        <taxon>Glycomycetaceae</taxon>
        <taxon>Stackebrandtia</taxon>
    </lineage>
</organism>
<evidence type="ECO:0000256" key="2">
    <source>
        <dbReference type="ARBA" id="ARBA00022630"/>
    </source>
</evidence>
<evidence type="ECO:0000259" key="4">
    <source>
        <dbReference type="Pfam" id="PF01494"/>
    </source>
</evidence>
<dbReference type="RefSeq" id="WP_013016033.1">
    <property type="nucleotide sequence ID" value="NC_013947.1"/>
</dbReference>